<proteinExistence type="predicted"/>
<protein>
    <submittedName>
        <fullName evidence="4">Transporter substrate-binding domain-containing protein</fullName>
    </submittedName>
</protein>
<dbReference type="PANTHER" id="PTHR35936:SF17">
    <property type="entry name" value="ARGININE-BINDING EXTRACELLULAR PROTEIN ARTP"/>
    <property type="match status" value="1"/>
</dbReference>
<keyword evidence="5" id="KW-1185">Reference proteome</keyword>
<feature type="chain" id="PRO_5046592258" evidence="2">
    <location>
        <begin position="31"/>
        <end position="306"/>
    </location>
</feature>
<evidence type="ECO:0000313" key="5">
    <source>
        <dbReference type="Proteomes" id="UP001422074"/>
    </source>
</evidence>
<keyword evidence="1 2" id="KW-0732">Signal</keyword>
<dbReference type="RefSeq" id="WP_345886233.1">
    <property type="nucleotide sequence ID" value="NZ_JBDFRB010000017.1"/>
</dbReference>
<sequence>MNLLRFPRMRGALMASVVAGAVLGTAACGASPAQPQSAETPAADSALVDMLPASVRDKGTLTVAAAVYAPAVMEPAGGGEVTGWDIELTRKAAALLGLDVDFKIIPFDGVIPGLQAGRYDAATGEINVTEDRTKVVTFVTNHVSMDEFVVKADSDKTSFDRPEDVCGLRIGASLGSSEAATAQSMADDCKASGGAATTVDTFQTQAQVNLALSQGRIDASLASGSQAAYTVEKGNGQFKLAKLGFGPEIKTGLALANNADTAQLAKAFQAATDKLIEDGELKAVLDELNGGLGAVDKSEIIPAPSS</sequence>
<dbReference type="InterPro" id="IPR001638">
    <property type="entry name" value="Solute-binding_3/MltF_N"/>
</dbReference>
<reference evidence="4 5" key="1">
    <citation type="submission" date="2024-05" db="EMBL/GenBank/DDBJ databases">
        <title>Sinomonas sp. nov., isolated from a waste landfill.</title>
        <authorList>
            <person name="Zhao Y."/>
        </authorList>
    </citation>
    <scope>NUCLEOTIDE SEQUENCE [LARGE SCALE GENOMIC DNA]</scope>
    <source>
        <strain evidence="4 5">CCTCC AB2014300</strain>
    </source>
</reference>
<gene>
    <name evidence="4" type="ORF">ABCQ75_14360</name>
</gene>
<evidence type="ECO:0000256" key="2">
    <source>
        <dbReference type="SAM" id="SignalP"/>
    </source>
</evidence>
<dbReference type="Pfam" id="PF00497">
    <property type="entry name" value="SBP_bac_3"/>
    <property type="match status" value="1"/>
</dbReference>
<dbReference type="Gene3D" id="3.40.190.10">
    <property type="entry name" value="Periplasmic binding protein-like II"/>
    <property type="match status" value="2"/>
</dbReference>
<dbReference type="SMART" id="SM00062">
    <property type="entry name" value="PBPb"/>
    <property type="match status" value="1"/>
</dbReference>
<dbReference type="PANTHER" id="PTHR35936">
    <property type="entry name" value="MEMBRANE-BOUND LYTIC MUREIN TRANSGLYCOSYLASE F"/>
    <property type="match status" value="1"/>
</dbReference>
<feature type="domain" description="Solute-binding protein family 3/N-terminal" evidence="3">
    <location>
        <begin position="60"/>
        <end position="291"/>
    </location>
</feature>
<evidence type="ECO:0000313" key="4">
    <source>
        <dbReference type="EMBL" id="MEN2745708.1"/>
    </source>
</evidence>
<evidence type="ECO:0000256" key="1">
    <source>
        <dbReference type="ARBA" id="ARBA00022729"/>
    </source>
</evidence>
<dbReference type="EMBL" id="JBDFRB010000017">
    <property type="protein sequence ID" value="MEN2745708.1"/>
    <property type="molecule type" value="Genomic_DNA"/>
</dbReference>
<dbReference type="PROSITE" id="PS51257">
    <property type="entry name" value="PROKAR_LIPOPROTEIN"/>
    <property type="match status" value="1"/>
</dbReference>
<comment type="caution">
    <text evidence="4">The sequence shown here is derived from an EMBL/GenBank/DDBJ whole genome shotgun (WGS) entry which is preliminary data.</text>
</comment>
<name>A0ABU9X6I3_9MICC</name>
<dbReference type="SUPFAM" id="SSF53850">
    <property type="entry name" value="Periplasmic binding protein-like II"/>
    <property type="match status" value="1"/>
</dbReference>
<accession>A0ABU9X6I3</accession>
<evidence type="ECO:0000259" key="3">
    <source>
        <dbReference type="SMART" id="SM00062"/>
    </source>
</evidence>
<organism evidence="4 5">
    <name type="scientific">Sinomonas halotolerans</name>
    <dbReference type="NCBI Taxonomy" id="1644133"/>
    <lineage>
        <taxon>Bacteria</taxon>
        <taxon>Bacillati</taxon>
        <taxon>Actinomycetota</taxon>
        <taxon>Actinomycetes</taxon>
        <taxon>Micrococcales</taxon>
        <taxon>Micrococcaceae</taxon>
        <taxon>Sinomonas</taxon>
    </lineage>
</organism>
<dbReference type="Proteomes" id="UP001422074">
    <property type="component" value="Unassembled WGS sequence"/>
</dbReference>
<feature type="signal peptide" evidence="2">
    <location>
        <begin position="1"/>
        <end position="30"/>
    </location>
</feature>